<evidence type="ECO:0000256" key="11">
    <source>
        <dbReference type="HAMAP-Rule" id="MF_01021"/>
    </source>
</evidence>
<keyword evidence="11" id="KW-0862">Zinc</keyword>
<comment type="similarity">
    <text evidence="6">In the N-terminal section; belongs to the PRA-CH family.</text>
</comment>
<keyword evidence="7 11" id="KW-0963">Cytoplasm</keyword>
<dbReference type="EC" id="3.5.4.19" evidence="11"/>
<comment type="function">
    <text evidence="11">Catalyzes the hydrolysis of the adenine ring of phosphoribosyl-AMP.</text>
</comment>
<feature type="binding site" evidence="11">
    <location>
        <position position="110"/>
    </location>
    <ligand>
        <name>Zn(2+)</name>
        <dbReference type="ChEBI" id="CHEBI:29105"/>
        <note>ligand shared between dimeric partners</note>
    </ligand>
</feature>
<dbReference type="InterPro" id="IPR002496">
    <property type="entry name" value="PRib_AMP_CycHydrolase_dom"/>
</dbReference>
<dbReference type="PANTHER" id="PTHR42945:SF1">
    <property type="entry name" value="HISTIDINE BIOSYNTHESIS BIFUNCTIONAL PROTEIN HIS7"/>
    <property type="match status" value="1"/>
</dbReference>
<comment type="cofactor">
    <cofactor evidence="11">
        <name>Zn(2+)</name>
        <dbReference type="ChEBI" id="CHEBI:29105"/>
    </cofactor>
    <text evidence="11">Binds 1 zinc ion per subunit.</text>
</comment>
<organism evidence="13">
    <name type="scientific">Intestinibacter bartlettii</name>
    <dbReference type="NCBI Taxonomy" id="261299"/>
    <lineage>
        <taxon>Bacteria</taxon>
        <taxon>Bacillati</taxon>
        <taxon>Bacillota</taxon>
        <taxon>Clostridia</taxon>
        <taxon>Peptostreptococcales</taxon>
        <taxon>Peptostreptococcaceae</taxon>
        <taxon>Intestinibacter</taxon>
    </lineage>
</organism>
<evidence type="ECO:0000256" key="9">
    <source>
        <dbReference type="ARBA" id="ARBA00022801"/>
    </source>
</evidence>
<evidence type="ECO:0000256" key="3">
    <source>
        <dbReference type="ARBA" id="ARBA00005169"/>
    </source>
</evidence>
<dbReference type="NCBIfam" id="NF000768">
    <property type="entry name" value="PRK00051.1"/>
    <property type="match status" value="1"/>
</dbReference>
<evidence type="ECO:0000256" key="10">
    <source>
        <dbReference type="ARBA" id="ARBA00023102"/>
    </source>
</evidence>
<comment type="subunit">
    <text evidence="11">Homodimer.</text>
</comment>
<gene>
    <name evidence="11" type="primary">hisI</name>
    <name evidence="13" type="ORF">IBLFYP30_02463</name>
</gene>
<accession>A0A6N3EBE1</accession>
<evidence type="ECO:0000256" key="1">
    <source>
        <dbReference type="ARBA" id="ARBA00000024"/>
    </source>
</evidence>
<keyword evidence="11" id="KW-0479">Metal-binding</keyword>
<evidence type="ECO:0000256" key="7">
    <source>
        <dbReference type="ARBA" id="ARBA00022490"/>
    </source>
</evidence>
<dbReference type="InterPro" id="IPR026660">
    <property type="entry name" value="PRA-CH"/>
</dbReference>
<dbReference type="GO" id="GO:0008270">
    <property type="term" value="F:zinc ion binding"/>
    <property type="evidence" value="ECO:0007669"/>
    <property type="project" value="UniProtKB-UniRule"/>
</dbReference>
<dbReference type="GO" id="GO:0000287">
    <property type="term" value="F:magnesium ion binding"/>
    <property type="evidence" value="ECO:0007669"/>
    <property type="project" value="UniProtKB-UniRule"/>
</dbReference>
<proteinExistence type="inferred from homology"/>
<dbReference type="SUPFAM" id="SSF141734">
    <property type="entry name" value="HisI-like"/>
    <property type="match status" value="1"/>
</dbReference>
<feature type="binding site" evidence="11">
    <location>
        <position position="87"/>
    </location>
    <ligand>
        <name>Zn(2+)</name>
        <dbReference type="ChEBI" id="CHEBI:29105"/>
        <note>ligand shared between dimeric partners</note>
    </ligand>
</feature>
<dbReference type="FunFam" id="3.10.20.810:FF:000001">
    <property type="entry name" value="Histidine biosynthesis bifunctional protein HisIE"/>
    <property type="match status" value="1"/>
</dbReference>
<feature type="binding site" evidence="11">
    <location>
        <position position="86"/>
    </location>
    <ligand>
        <name>Mg(2+)</name>
        <dbReference type="ChEBI" id="CHEBI:18420"/>
    </ligand>
</feature>
<dbReference type="InterPro" id="IPR038019">
    <property type="entry name" value="PRib_AMP_CycHydrolase_sf"/>
</dbReference>
<dbReference type="HAMAP" id="MF_01021">
    <property type="entry name" value="HisI"/>
    <property type="match status" value="1"/>
</dbReference>
<feature type="binding site" evidence="11">
    <location>
        <position position="103"/>
    </location>
    <ligand>
        <name>Zn(2+)</name>
        <dbReference type="ChEBI" id="CHEBI:29105"/>
        <note>ligand shared between dimeric partners</note>
    </ligand>
</feature>
<comment type="catalytic activity">
    <reaction evidence="2">
        <text>1-(5-phospho-beta-D-ribosyl)-ATP + H2O = 1-(5-phospho-beta-D-ribosyl)-5'-AMP + diphosphate + H(+)</text>
        <dbReference type="Rhea" id="RHEA:22828"/>
        <dbReference type="ChEBI" id="CHEBI:15377"/>
        <dbReference type="ChEBI" id="CHEBI:15378"/>
        <dbReference type="ChEBI" id="CHEBI:33019"/>
        <dbReference type="ChEBI" id="CHEBI:59457"/>
        <dbReference type="ChEBI" id="CHEBI:73183"/>
        <dbReference type="EC" id="3.6.1.31"/>
    </reaction>
</comment>
<dbReference type="RefSeq" id="WP_022071342.1">
    <property type="nucleotide sequence ID" value="NZ_BAABYO010000001.1"/>
</dbReference>
<comment type="cofactor">
    <cofactor evidence="11">
        <name>Mg(2+)</name>
        <dbReference type="ChEBI" id="CHEBI:18420"/>
    </cofactor>
    <text evidence="11">Binds 1 Mg(2+) ion per subunit.</text>
</comment>
<dbReference type="Gene3D" id="3.10.20.810">
    <property type="entry name" value="Phosphoribosyl-AMP cyclohydrolase"/>
    <property type="match status" value="1"/>
</dbReference>
<comment type="subcellular location">
    <subcellularLocation>
        <location evidence="11">Cytoplasm</location>
    </subcellularLocation>
</comment>
<evidence type="ECO:0000256" key="5">
    <source>
        <dbReference type="ARBA" id="ARBA00007731"/>
    </source>
</evidence>
<comment type="catalytic activity">
    <reaction evidence="1 11">
        <text>1-(5-phospho-beta-D-ribosyl)-5'-AMP + H2O = 1-(5-phospho-beta-D-ribosyl)-5-[(5-phospho-beta-D-ribosylamino)methylideneamino]imidazole-4-carboxamide</text>
        <dbReference type="Rhea" id="RHEA:20049"/>
        <dbReference type="ChEBI" id="CHEBI:15377"/>
        <dbReference type="ChEBI" id="CHEBI:58435"/>
        <dbReference type="ChEBI" id="CHEBI:59457"/>
        <dbReference type="EC" id="3.5.4.19"/>
    </reaction>
</comment>
<dbReference type="UniPathway" id="UPA00031">
    <property type="reaction ID" value="UER00008"/>
</dbReference>
<name>A0A6N3EBE1_9FIRM</name>
<comment type="similarity">
    <text evidence="11">Belongs to the PRA-CH family.</text>
</comment>
<dbReference type="EMBL" id="CACRUE010000033">
    <property type="protein sequence ID" value="VYU36011.1"/>
    <property type="molecule type" value="Genomic_DNA"/>
</dbReference>
<dbReference type="GO" id="GO:0004635">
    <property type="term" value="F:phosphoribosyl-AMP cyclohydrolase activity"/>
    <property type="evidence" value="ECO:0007669"/>
    <property type="project" value="UniProtKB-UniRule"/>
</dbReference>
<feature type="binding site" evidence="11">
    <location>
        <position position="88"/>
    </location>
    <ligand>
        <name>Mg(2+)</name>
        <dbReference type="ChEBI" id="CHEBI:18420"/>
    </ligand>
</feature>
<dbReference type="PANTHER" id="PTHR42945">
    <property type="entry name" value="HISTIDINE BIOSYNTHESIS BIFUNCTIONAL PROTEIN"/>
    <property type="match status" value="1"/>
</dbReference>
<comment type="pathway">
    <text evidence="4">Amino-acid biosynthesis; L-histidine biosynthesis; L-histidine from 5-phospho-alpha-D-ribose 1-diphosphate: step 2/9.</text>
</comment>
<reference evidence="13" key="1">
    <citation type="submission" date="2019-11" db="EMBL/GenBank/DDBJ databases">
        <authorList>
            <person name="Feng L."/>
        </authorList>
    </citation>
    <scope>NUCLEOTIDE SEQUENCE</scope>
    <source>
        <strain evidence="13">IbartlettiiLFYP30</strain>
    </source>
</reference>
<dbReference type="GO" id="GO:0005737">
    <property type="term" value="C:cytoplasm"/>
    <property type="evidence" value="ECO:0007669"/>
    <property type="project" value="UniProtKB-SubCell"/>
</dbReference>
<feature type="domain" description="Phosphoribosyl-AMP cyclohydrolase" evidence="12">
    <location>
        <begin position="39"/>
        <end position="112"/>
    </location>
</feature>
<sequence length="118" mass="13581">MENNLNKKIDFEAIKKLKFDERGLIPAIAQDVNTKEVLMLAYMNEESIRKTLEEKKACYFSRSRQELWTKGLTSGNIQEVEALYYDCDADSLLVLVKQTGVACHTGNYSCFFNPIMEK</sequence>
<evidence type="ECO:0000313" key="13">
    <source>
        <dbReference type="EMBL" id="VYU36011.1"/>
    </source>
</evidence>
<keyword evidence="11" id="KW-0460">Magnesium</keyword>
<comment type="similarity">
    <text evidence="5">In the C-terminal section; belongs to the PRA-PH family.</text>
</comment>
<comment type="pathway">
    <text evidence="3 11">Amino-acid biosynthesis; L-histidine biosynthesis; L-histidine from 5-phospho-alpha-D-ribose 1-diphosphate: step 3/9.</text>
</comment>
<protein>
    <recommendedName>
        <fullName evidence="11">Phosphoribosyl-AMP cyclohydrolase</fullName>
        <shortName evidence="11">PRA-CH</shortName>
        <ecNumber evidence="11">3.5.4.19</ecNumber>
    </recommendedName>
</protein>
<dbReference type="Pfam" id="PF01502">
    <property type="entry name" value="PRA-CH"/>
    <property type="match status" value="1"/>
</dbReference>
<feature type="binding site" evidence="11">
    <location>
        <position position="90"/>
    </location>
    <ligand>
        <name>Mg(2+)</name>
        <dbReference type="ChEBI" id="CHEBI:18420"/>
    </ligand>
</feature>
<keyword evidence="10 11" id="KW-0368">Histidine biosynthesis</keyword>
<evidence type="ECO:0000256" key="4">
    <source>
        <dbReference type="ARBA" id="ARBA00005204"/>
    </source>
</evidence>
<keyword evidence="9 11" id="KW-0378">Hydrolase</keyword>
<dbReference type="AlphaFoldDB" id="A0A6N3EBE1"/>
<dbReference type="GO" id="GO:0004636">
    <property type="term" value="F:phosphoribosyl-ATP diphosphatase activity"/>
    <property type="evidence" value="ECO:0007669"/>
    <property type="project" value="UniProtKB-EC"/>
</dbReference>
<evidence type="ECO:0000259" key="12">
    <source>
        <dbReference type="Pfam" id="PF01502"/>
    </source>
</evidence>
<evidence type="ECO:0000256" key="6">
    <source>
        <dbReference type="ARBA" id="ARBA00008299"/>
    </source>
</evidence>
<evidence type="ECO:0000256" key="2">
    <source>
        <dbReference type="ARBA" id="ARBA00001460"/>
    </source>
</evidence>
<keyword evidence="8 11" id="KW-0028">Amino-acid biosynthesis</keyword>
<evidence type="ECO:0000256" key="8">
    <source>
        <dbReference type="ARBA" id="ARBA00022605"/>
    </source>
</evidence>
<dbReference type="GO" id="GO:0000105">
    <property type="term" value="P:L-histidine biosynthetic process"/>
    <property type="evidence" value="ECO:0007669"/>
    <property type="project" value="UniProtKB-UniRule"/>
</dbReference>